<organism evidence="3 4">
    <name type="scientific">Salinirubrum litoreum</name>
    <dbReference type="NCBI Taxonomy" id="1126234"/>
    <lineage>
        <taxon>Archaea</taxon>
        <taxon>Methanobacteriati</taxon>
        <taxon>Methanobacteriota</taxon>
        <taxon>Stenosarchaea group</taxon>
        <taxon>Halobacteria</taxon>
        <taxon>Halobacteriales</taxon>
        <taxon>Haloferacaceae</taxon>
        <taxon>Salinirubrum</taxon>
    </lineage>
</organism>
<comment type="caution">
    <text evidence="3">The sequence shown here is derived from an EMBL/GenBank/DDBJ whole genome shotgun (WGS) entry which is preliminary data.</text>
</comment>
<dbReference type="Proteomes" id="UP001596201">
    <property type="component" value="Unassembled WGS sequence"/>
</dbReference>
<keyword evidence="2" id="KW-0812">Transmembrane</keyword>
<dbReference type="AlphaFoldDB" id="A0ABD5R708"/>
<evidence type="ECO:0000256" key="2">
    <source>
        <dbReference type="SAM" id="Phobius"/>
    </source>
</evidence>
<accession>A0ABD5R708</accession>
<evidence type="ECO:0008006" key="5">
    <source>
        <dbReference type="Google" id="ProtNLM"/>
    </source>
</evidence>
<keyword evidence="2" id="KW-1133">Transmembrane helix</keyword>
<dbReference type="RefSeq" id="WP_227228958.1">
    <property type="nucleotide sequence ID" value="NZ_JAJCVJ010000001.1"/>
</dbReference>
<feature type="transmembrane region" description="Helical" evidence="2">
    <location>
        <begin position="155"/>
        <end position="175"/>
    </location>
</feature>
<feature type="region of interest" description="Disordered" evidence="1">
    <location>
        <begin position="22"/>
        <end position="58"/>
    </location>
</feature>
<keyword evidence="4" id="KW-1185">Reference proteome</keyword>
<feature type="compositionally biased region" description="Polar residues" evidence="1">
    <location>
        <begin position="33"/>
        <end position="52"/>
    </location>
</feature>
<proteinExistence type="predicted"/>
<feature type="transmembrane region" description="Helical" evidence="2">
    <location>
        <begin position="73"/>
        <end position="93"/>
    </location>
</feature>
<evidence type="ECO:0000256" key="1">
    <source>
        <dbReference type="SAM" id="MobiDB-lite"/>
    </source>
</evidence>
<reference evidence="3 4" key="1">
    <citation type="journal article" date="2019" name="Int. J. Syst. Evol. Microbiol.">
        <title>The Global Catalogue of Microorganisms (GCM) 10K type strain sequencing project: providing services to taxonomists for standard genome sequencing and annotation.</title>
        <authorList>
            <consortium name="The Broad Institute Genomics Platform"/>
            <consortium name="The Broad Institute Genome Sequencing Center for Infectious Disease"/>
            <person name="Wu L."/>
            <person name="Ma J."/>
        </authorList>
    </citation>
    <scope>NUCLEOTIDE SEQUENCE [LARGE SCALE GENOMIC DNA]</scope>
    <source>
        <strain evidence="3 4">CGMCC 1.12237</strain>
    </source>
</reference>
<dbReference type="EMBL" id="JBHSKX010000001">
    <property type="protein sequence ID" value="MFC5365760.1"/>
    <property type="molecule type" value="Genomic_DNA"/>
</dbReference>
<evidence type="ECO:0000313" key="4">
    <source>
        <dbReference type="Proteomes" id="UP001596201"/>
    </source>
</evidence>
<feature type="transmembrane region" description="Helical" evidence="2">
    <location>
        <begin position="130"/>
        <end position="149"/>
    </location>
</feature>
<feature type="transmembrane region" description="Helical" evidence="2">
    <location>
        <begin position="99"/>
        <end position="118"/>
    </location>
</feature>
<gene>
    <name evidence="3" type="ORF">ACFPJ5_02335</name>
</gene>
<evidence type="ECO:0000313" key="3">
    <source>
        <dbReference type="EMBL" id="MFC5365760.1"/>
    </source>
</evidence>
<keyword evidence="2" id="KW-0472">Membrane</keyword>
<name>A0ABD5R708_9EURY</name>
<protein>
    <recommendedName>
        <fullName evidence="5">TIGR04086 family membrane protein</fullName>
    </recommendedName>
</protein>
<sequence>MQRSDEQSSADDDLAALETDVFADTSLGETAAETESTGDTTATGDSEATTGSDGAADSEGLRTRLGRVFSPRAFLAALLLSVAGLALGQSVPILGQLPLVGQFLGFLGVFLAGFVLGLGAKRRRYLEGALGGATAAGLAFVANAVLFTFVSDVGLQFAAVGAGIGAVAALIGVYFGRDLRSGLTREIP</sequence>